<dbReference type="RefSeq" id="XP_013319909.1">
    <property type="nucleotide sequence ID" value="XM_013464455.1"/>
</dbReference>
<dbReference type="Proteomes" id="UP000054342">
    <property type="component" value="Unassembled WGS sequence"/>
</dbReference>
<proteinExistence type="predicted"/>
<dbReference type="STRING" id="348802.A0A0D2EX40"/>
<name>A0A0D2EX40_9EURO</name>
<accession>A0A0D2EX40</accession>
<evidence type="ECO:0000313" key="2">
    <source>
        <dbReference type="Proteomes" id="UP000054342"/>
    </source>
</evidence>
<dbReference type="AlphaFoldDB" id="A0A0D2EX40"/>
<organism evidence="1 2">
    <name type="scientific">Exophiala xenobiotica</name>
    <dbReference type="NCBI Taxonomy" id="348802"/>
    <lineage>
        <taxon>Eukaryota</taxon>
        <taxon>Fungi</taxon>
        <taxon>Dikarya</taxon>
        <taxon>Ascomycota</taxon>
        <taxon>Pezizomycotina</taxon>
        <taxon>Eurotiomycetes</taxon>
        <taxon>Chaetothyriomycetidae</taxon>
        <taxon>Chaetothyriales</taxon>
        <taxon>Herpotrichiellaceae</taxon>
        <taxon>Exophiala</taxon>
    </lineage>
</organism>
<evidence type="ECO:0000313" key="1">
    <source>
        <dbReference type="EMBL" id="KIW59325.1"/>
    </source>
</evidence>
<reference evidence="1 2" key="1">
    <citation type="submission" date="2015-01" db="EMBL/GenBank/DDBJ databases">
        <title>The Genome Sequence of Exophiala xenobiotica CBS118157.</title>
        <authorList>
            <consortium name="The Broad Institute Genomics Platform"/>
            <person name="Cuomo C."/>
            <person name="de Hoog S."/>
            <person name="Gorbushina A."/>
            <person name="Stielow B."/>
            <person name="Teixiera M."/>
            <person name="Abouelleil A."/>
            <person name="Chapman S.B."/>
            <person name="Priest M."/>
            <person name="Young S.K."/>
            <person name="Wortman J."/>
            <person name="Nusbaum C."/>
            <person name="Birren B."/>
        </authorList>
    </citation>
    <scope>NUCLEOTIDE SEQUENCE [LARGE SCALE GENOMIC DNA]</scope>
    <source>
        <strain evidence="1 2">CBS 118157</strain>
    </source>
</reference>
<dbReference type="HOGENOM" id="CLU_707921_0_0_1"/>
<protein>
    <recommendedName>
        <fullName evidence="3">ABA 3 protein</fullName>
    </recommendedName>
</protein>
<dbReference type="EMBL" id="KN847318">
    <property type="protein sequence ID" value="KIW59325.1"/>
    <property type="molecule type" value="Genomic_DNA"/>
</dbReference>
<keyword evidence="2" id="KW-1185">Reference proteome</keyword>
<gene>
    <name evidence="1" type="ORF">PV05_03779</name>
</gene>
<dbReference type="GeneID" id="25325687"/>
<sequence length="404" mass="46483">MHLEQESAESPTNGVATHEVTVVNRWYYPPDLANDMENIDMPKSMKDEVLATAWEYTRCVIPEFTNWSRYLAFARVITIGVICEFSGDMINVAESRKMLGYDVDQVLDALFKGTPGHEAMSREFRAFLLIVADKTSDRRGGELFRRYVNALARSPRQWFRMRDGDALARLTIAGLLACNDMDDVYFSDAQFEILTELADTLYDAVAFFKHRSEGETNSTFAYVPTDLRIHAFHQAREVLWALDTCWAKRPALRGVVNFIRNFGGPLHMVMRRYRFVEESLTIGRPESNKVIDQARRHVKLWNRVDAKNGGKEESSPDVQRYKHLIQNHTQDLMYTELDEFLEHSDDSTCTDCRFRRSYGADNGHIFGGVVLCNRCKVAWGAYLESFPKRTLEAFPELKGFEGFT</sequence>
<dbReference type="OrthoDB" id="2821964at2759"/>
<evidence type="ECO:0008006" key="3">
    <source>
        <dbReference type="Google" id="ProtNLM"/>
    </source>
</evidence>